<protein>
    <recommendedName>
        <fullName evidence="4">Minor curlin subunit</fullName>
    </recommendedName>
</protein>
<evidence type="ECO:0000313" key="2">
    <source>
        <dbReference type="EMBL" id="MBP2294369.1"/>
    </source>
</evidence>
<feature type="chain" id="PRO_5047368837" description="Minor curlin subunit" evidence="1">
    <location>
        <begin position="23"/>
        <end position="134"/>
    </location>
</feature>
<evidence type="ECO:0008006" key="4">
    <source>
        <dbReference type="Google" id="ProtNLM"/>
    </source>
</evidence>
<organism evidence="2 3">
    <name type="scientific">Azospirillum rugosum</name>
    <dbReference type="NCBI Taxonomy" id="416170"/>
    <lineage>
        <taxon>Bacteria</taxon>
        <taxon>Pseudomonadati</taxon>
        <taxon>Pseudomonadota</taxon>
        <taxon>Alphaproteobacteria</taxon>
        <taxon>Rhodospirillales</taxon>
        <taxon>Azospirillaceae</taxon>
        <taxon>Azospirillum</taxon>
    </lineage>
</organism>
<feature type="signal peptide" evidence="1">
    <location>
        <begin position="1"/>
        <end position="22"/>
    </location>
</feature>
<sequence>MLHRSLGAAVAALALLSAPAMAQNIPNGLVGTNVTNSMNMAAGIGNTAKQKTTSLQASPFGSLVNTNVANSTNVAAGIGNTAKQKTTGIQSNGVHVGLNFTGRGPLVSTDVSTAANVAAGIGNTAKQRSLGVQR</sequence>
<name>A0ABS4SP84_9PROT</name>
<comment type="caution">
    <text evidence="2">The sequence shown here is derived from an EMBL/GenBank/DDBJ whole genome shotgun (WGS) entry which is preliminary data.</text>
</comment>
<evidence type="ECO:0000256" key="1">
    <source>
        <dbReference type="SAM" id="SignalP"/>
    </source>
</evidence>
<keyword evidence="1" id="KW-0732">Signal</keyword>
<dbReference type="Proteomes" id="UP000781958">
    <property type="component" value="Unassembled WGS sequence"/>
</dbReference>
<accession>A0ABS4SP84</accession>
<keyword evidence="3" id="KW-1185">Reference proteome</keyword>
<reference evidence="2 3" key="1">
    <citation type="submission" date="2021-03" db="EMBL/GenBank/DDBJ databases">
        <title>Genomic Encyclopedia of Type Strains, Phase III (KMG-III): the genomes of soil and plant-associated and newly described type strains.</title>
        <authorList>
            <person name="Whitman W."/>
        </authorList>
    </citation>
    <scope>NUCLEOTIDE SEQUENCE [LARGE SCALE GENOMIC DNA]</scope>
    <source>
        <strain evidence="2 3">IMMIB AFH-6</strain>
    </source>
</reference>
<dbReference type="EMBL" id="JAGINP010000015">
    <property type="protein sequence ID" value="MBP2294369.1"/>
    <property type="molecule type" value="Genomic_DNA"/>
</dbReference>
<dbReference type="RefSeq" id="WP_209768538.1">
    <property type="nucleotide sequence ID" value="NZ_JAGINP010000015.1"/>
</dbReference>
<proteinExistence type="predicted"/>
<gene>
    <name evidence="2" type="ORF">J2851_004158</name>
</gene>
<evidence type="ECO:0000313" key="3">
    <source>
        <dbReference type="Proteomes" id="UP000781958"/>
    </source>
</evidence>